<proteinExistence type="inferred from homology"/>
<comment type="similarity">
    <text evidence="1 6">Belongs to the copper/topaquinone oxidase family.</text>
</comment>
<evidence type="ECO:0000256" key="5">
    <source>
        <dbReference type="ARBA" id="ARBA00023008"/>
    </source>
</evidence>
<dbReference type="Pfam" id="PF21994">
    <property type="entry name" value="AGAO-like_N2"/>
    <property type="match status" value="1"/>
</dbReference>
<gene>
    <name evidence="10" type="ORF">GCM10025867_24660</name>
</gene>
<keyword evidence="11" id="KW-1185">Reference proteome</keyword>
<evidence type="ECO:0000259" key="7">
    <source>
        <dbReference type="Pfam" id="PF01179"/>
    </source>
</evidence>
<evidence type="ECO:0000256" key="6">
    <source>
        <dbReference type="RuleBase" id="RU000672"/>
    </source>
</evidence>
<dbReference type="PANTHER" id="PTHR10638">
    <property type="entry name" value="COPPER AMINE OXIDASE"/>
    <property type="match status" value="1"/>
</dbReference>
<dbReference type="Pfam" id="PF02728">
    <property type="entry name" value="Cu_amine_oxidN3"/>
    <property type="match status" value="1"/>
</dbReference>
<protein>
    <recommendedName>
        <fullName evidence="6">Amine oxidase</fullName>
        <ecNumber evidence="6">1.4.3.-</ecNumber>
    </recommendedName>
</protein>
<evidence type="ECO:0000259" key="8">
    <source>
        <dbReference type="Pfam" id="PF02728"/>
    </source>
</evidence>
<dbReference type="InterPro" id="IPR049947">
    <property type="entry name" value="Cu_Am_Ox_Cu-bd"/>
</dbReference>
<dbReference type="Pfam" id="PF01179">
    <property type="entry name" value="Cu_amine_oxid"/>
    <property type="match status" value="1"/>
</dbReference>
<dbReference type="InterPro" id="IPR015798">
    <property type="entry name" value="Cu_amine_oxidase_C"/>
</dbReference>
<keyword evidence="5 6" id="KW-0186">Copper</keyword>
<dbReference type="InterPro" id="IPR015802">
    <property type="entry name" value="Cu_amine_oxidase_N3"/>
</dbReference>
<dbReference type="InterPro" id="IPR049948">
    <property type="entry name" value="Cu_Am_ox_TPQ-bd"/>
</dbReference>
<dbReference type="Gene3D" id="2.70.98.20">
    <property type="entry name" value="Copper amine oxidase, catalytic domain"/>
    <property type="match status" value="1"/>
</dbReference>
<keyword evidence="4 6" id="KW-0560">Oxidoreductase</keyword>
<dbReference type="Gene3D" id="3.10.450.40">
    <property type="match status" value="2"/>
</dbReference>
<feature type="domain" description="Copper amine oxidase N3-terminal" evidence="8">
    <location>
        <begin position="94"/>
        <end position="193"/>
    </location>
</feature>
<dbReference type="SUPFAM" id="SSF54416">
    <property type="entry name" value="Amine oxidase N-terminal region"/>
    <property type="match status" value="2"/>
</dbReference>
<feature type="domain" description="Copper amine oxidase catalytic" evidence="7">
    <location>
        <begin position="225"/>
        <end position="633"/>
    </location>
</feature>
<evidence type="ECO:0000256" key="2">
    <source>
        <dbReference type="ARBA" id="ARBA00022723"/>
    </source>
</evidence>
<dbReference type="InterPro" id="IPR000269">
    <property type="entry name" value="Cu_amine_oxidase"/>
</dbReference>
<dbReference type="Proteomes" id="UP001321486">
    <property type="component" value="Chromosome"/>
</dbReference>
<evidence type="ECO:0000256" key="4">
    <source>
        <dbReference type="ARBA" id="ARBA00023002"/>
    </source>
</evidence>
<feature type="domain" description="AGAO-like N2" evidence="9">
    <location>
        <begin position="11"/>
        <end position="85"/>
    </location>
</feature>
<organism evidence="10 11">
    <name type="scientific">Frondihabitans sucicola</name>
    <dbReference type="NCBI Taxonomy" id="1268041"/>
    <lineage>
        <taxon>Bacteria</taxon>
        <taxon>Bacillati</taxon>
        <taxon>Actinomycetota</taxon>
        <taxon>Actinomycetes</taxon>
        <taxon>Micrococcales</taxon>
        <taxon>Microbacteriaceae</taxon>
        <taxon>Frondihabitans</taxon>
    </lineage>
</organism>
<evidence type="ECO:0000256" key="1">
    <source>
        <dbReference type="ARBA" id="ARBA00007983"/>
    </source>
</evidence>
<keyword evidence="2 6" id="KW-0479">Metal-binding</keyword>
<dbReference type="InterPro" id="IPR016182">
    <property type="entry name" value="Cu_amine_oxidase_N-reg"/>
</dbReference>
<dbReference type="InterPro" id="IPR036460">
    <property type="entry name" value="Cu_amine_oxidase_C_sf"/>
</dbReference>
<dbReference type="RefSeq" id="WP_286343296.1">
    <property type="nucleotide sequence ID" value="NZ_AP027732.1"/>
</dbReference>
<dbReference type="PANTHER" id="PTHR10638:SF41">
    <property type="entry name" value="AMINE OXIDASE"/>
    <property type="match status" value="1"/>
</dbReference>
<name>A0ABN6Y2N7_9MICO</name>
<accession>A0ABN6Y2N7</accession>
<comment type="PTM">
    <text evidence="6">Topaquinone (TPQ) is generated by copper-dependent autoxidation of a specific tyrosyl residue.</text>
</comment>
<evidence type="ECO:0000259" key="9">
    <source>
        <dbReference type="Pfam" id="PF21994"/>
    </source>
</evidence>
<sequence>MPTHPLEPLSADEIAGVSAILRRDRALPGTSRFVFIETFDPPKDVVLAWQPGDEWDRQGFAVLRESAEHKTYEAVVSLTHDRVVSYEHIEGVQPPITVEEFDLSEALVRNDPRWQAAMRLRGVDDFDSAMIDKWSSGYTGPGDSAERRLARLLTFVRAGQYDNGYAHPVEGLIVTIDMDTWEVLEVTDHGVVPLPPTTGNFEEALWSKDTQYPPLSGSREPMKPIEITQPQGSSVELDGHSLSWGPWRLQIGYTPREGVILQDVRYLDHGKLRPILYRGSVSEMYVPYGDPAATHWNKNVFDEGEYGLGVLANSLELGCDCVGEILYLDAVVNDQEGGAVTIPNGICVHEEDAGIGWKHTEYRDGRGEVRRNRRLVISFFVTVGNYDYGFYWNIHLDGSIELEVKLTGIISTGALQPGAVAPGGEPGFGTLVAPELYGPHHQHFFSVRLDMQVDGPRNNVDELNSAAVPAGPSNPWGSAWQVARTRLTSEADAARDASSSTARSWLVTSSDTVNGVGGRPGYLIEPGTAAPFFAQPGSQQRSRGAFATKQLWVTAYSPRERYAAGEYIAQQPVDQGVSRFVEGDRPLVDADLVCWYTVGVHHVVRPEDWPVMPVAKAGFHLKPVGFFDGNPMLDLAPEPLGDHCAHHSEGGHAAHG</sequence>
<dbReference type="NCBIfam" id="NF008559">
    <property type="entry name" value="PRK11504.1"/>
    <property type="match status" value="1"/>
</dbReference>
<evidence type="ECO:0000313" key="11">
    <source>
        <dbReference type="Proteomes" id="UP001321486"/>
    </source>
</evidence>
<dbReference type="PROSITE" id="PS01164">
    <property type="entry name" value="COPPER_AMINE_OXID_1"/>
    <property type="match status" value="1"/>
</dbReference>
<dbReference type="InterPro" id="IPR054157">
    <property type="entry name" value="AGAO-like_N2"/>
</dbReference>
<dbReference type="EC" id="1.4.3.-" evidence="6"/>
<dbReference type="SUPFAM" id="SSF49998">
    <property type="entry name" value="Amine oxidase catalytic domain"/>
    <property type="match status" value="1"/>
</dbReference>
<evidence type="ECO:0000256" key="3">
    <source>
        <dbReference type="ARBA" id="ARBA00022772"/>
    </source>
</evidence>
<dbReference type="EMBL" id="AP027732">
    <property type="protein sequence ID" value="BDZ50225.1"/>
    <property type="molecule type" value="Genomic_DNA"/>
</dbReference>
<reference evidence="11" key="1">
    <citation type="journal article" date="2019" name="Int. J. Syst. Evol. Microbiol.">
        <title>The Global Catalogue of Microorganisms (GCM) 10K type strain sequencing project: providing services to taxonomists for standard genome sequencing and annotation.</title>
        <authorList>
            <consortium name="The Broad Institute Genomics Platform"/>
            <consortium name="The Broad Institute Genome Sequencing Center for Infectious Disease"/>
            <person name="Wu L."/>
            <person name="Ma J."/>
        </authorList>
    </citation>
    <scope>NUCLEOTIDE SEQUENCE [LARGE SCALE GENOMIC DNA]</scope>
    <source>
        <strain evidence="11">NBRC 108728</strain>
    </source>
</reference>
<dbReference type="PROSITE" id="PS01165">
    <property type="entry name" value="COPPER_AMINE_OXID_2"/>
    <property type="match status" value="1"/>
</dbReference>
<keyword evidence="3 6" id="KW-0801">TPQ</keyword>
<comment type="cofactor">
    <cofactor evidence="6">
        <name>Cu cation</name>
        <dbReference type="ChEBI" id="CHEBI:23378"/>
    </cofactor>
    <text evidence="6">Contains 1 topaquinone per subunit.</text>
</comment>
<evidence type="ECO:0000313" key="10">
    <source>
        <dbReference type="EMBL" id="BDZ50225.1"/>
    </source>
</evidence>